<reference evidence="3 4" key="1">
    <citation type="journal article" date="2016" name="Nat. Commun.">
        <title>Thousands of microbial genomes shed light on interconnected biogeochemical processes in an aquifer system.</title>
        <authorList>
            <person name="Anantharaman K."/>
            <person name="Brown C.T."/>
            <person name="Hug L.A."/>
            <person name="Sharon I."/>
            <person name="Castelle C.J."/>
            <person name="Probst A.J."/>
            <person name="Thomas B.C."/>
            <person name="Singh A."/>
            <person name="Wilkins M.J."/>
            <person name="Karaoz U."/>
            <person name="Brodie E.L."/>
            <person name="Williams K.H."/>
            <person name="Hubbard S.S."/>
            <person name="Banfield J.F."/>
        </authorList>
    </citation>
    <scope>NUCLEOTIDE SEQUENCE [LARGE SCALE GENOMIC DNA]</scope>
</reference>
<dbReference type="STRING" id="1802128.A3H64_00380"/>
<evidence type="ECO:0000259" key="2">
    <source>
        <dbReference type="Pfam" id="PF13632"/>
    </source>
</evidence>
<dbReference type="SUPFAM" id="SSF53448">
    <property type="entry name" value="Nucleotide-diphospho-sugar transferases"/>
    <property type="match status" value="1"/>
</dbReference>
<keyword evidence="1" id="KW-0812">Transmembrane</keyword>
<feature type="transmembrane region" description="Helical" evidence="1">
    <location>
        <begin position="23"/>
        <end position="46"/>
    </location>
</feature>
<feature type="transmembrane region" description="Helical" evidence="1">
    <location>
        <begin position="468"/>
        <end position="487"/>
    </location>
</feature>
<protein>
    <recommendedName>
        <fullName evidence="2">Glycosyltransferase 2-like domain-containing protein</fullName>
    </recommendedName>
</protein>
<sequence length="546" mass="62749">MSKEEKAYIHIGSSAELTGTDWWLYRFFEILPGFLSWSTLMGMVLLSWQKPVWAAVFIIIFDLYWLIKTVFLSLHLRVNHRRLKEHMATDWEEKLFGLERKEIPLNPPFSKGELLPLEKGGGEGFSTSGQRVFSNQIYQLVLLPFYKENEAVVRETLEALAQSRWPKERLLVVLGREERAGEGAREIAARLEKDFGTLFGGFLVVAHPANVSGELPGKGSNIAYAAREAVLRLVDARHISYQDVLVSAFDIDTHVYPDYFLCLTYHFLTADEPHRSSFQPVPVYNNNIWHAPALSRVVATSGTFWQMMQQERPERLTTFSSHSMSLQSLMEVGYWQKNIVSEDSRIFWNHLLHYNGDYRVVPLSYPVSLDANIGRNVWQTILQVYKQQRRWTWGVENIPYVLFGFVKNKKIPARLKWYYGAIQLEGFWSLATNPLLIFMLGWLPLALGGSVFNATLLSYNLPRMTRTLMIIAMSGLIGSALISLSLLPDRPPHYGWRRNTGMALQWLLVPLTIVFFGAIPGLEAQTRLMFGGTWRLGFWVTPKHRK</sequence>
<dbReference type="EMBL" id="MHNY01000019">
    <property type="protein sequence ID" value="OGZ56168.1"/>
    <property type="molecule type" value="Genomic_DNA"/>
</dbReference>
<comment type="caution">
    <text evidence="3">The sequence shown here is derived from an EMBL/GenBank/DDBJ whole genome shotgun (WGS) entry which is preliminary data.</text>
</comment>
<dbReference type="AlphaFoldDB" id="A0A1G2H2H2"/>
<accession>A0A1G2H2H2</accession>
<dbReference type="InterPro" id="IPR001173">
    <property type="entry name" value="Glyco_trans_2-like"/>
</dbReference>
<name>A0A1G2H2H2_9BACT</name>
<dbReference type="InterPro" id="IPR029044">
    <property type="entry name" value="Nucleotide-diphossugar_trans"/>
</dbReference>
<dbReference type="Pfam" id="PF13632">
    <property type="entry name" value="Glyco_trans_2_3"/>
    <property type="match status" value="1"/>
</dbReference>
<dbReference type="PANTHER" id="PTHR36851:SF1">
    <property type="entry name" value="GLYCO_TRANS_2-LIKE DOMAIN-CONTAINING PROTEIN"/>
    <property type="match status" value="1"/>
</dbReference>
<feature type="transmembrane region" description="Helical" evidence="1">
    <location>
        <begin position="52"/>
        <end position="74"/>
    </location>
</feature>
<dbReference type="Gene3D" id="3.90.550.10">
    <property type="entry name" value="Spore Coat Polysaccharide Biosynthesis Protein SpsA, Chain A"/>
    <property type="match status" value="1"/>
</dbReference>
<dbReference type="PANTHER" id="PTHR36851">
    <property type="entry name" value="UNNAMED PRODUCT"/>
    <property type="match status" value="1"/>
</dbReference>
<keyword evidence="1" id="KW-0472">Membrane</keyword>
<dbReference type="Proteomes" id="UP000178186">
    <property type="component" value="Unassembled WGS sequence"/>
</dbReference>
<evidence type="ECO:0000313" key="4">
    <source>
        <dbReference type="Proteomes" id="UP000178186"/>
    </source>
</evidence>
<organism evidence="3 4">
    <name type="scientific">Candidatus Ryanbacteria bacterium RIFCSPLOWO2_02_FULL_45_11c</name>
    <dbReference type="NCBI Taxonomy" id="1802128"/>
    <lineage>
        <taxon>Bacteria</taxon>
        <taxon>Candidatus Ryaniibacteriota</taxon>
    </lineage>
</organism>
<keyword evidence="1" id="KW-1133">Transmembrane helix</keyword>
<proteinExistence type="predicted"/>
<feature type="transmembrane region" description="Helical" evidence="1">
    <location>
        <begin position="503"/>
        <end position="522"/>
    </location>
</feature>
<feature type="domain" description="Glycosyltransferase 2-like" evidence="2">
    <location>
        <begin position="250"/>
        <end position="444"/>
    </location>
</feature>
<evidence type="ECO:0000256" key="1">
    <source>
        <dbReference type="SAM" id="Phobius"/>
    </source>
</evidence>
<feature type="transmembrane region" description="Helical" evidence="1">
    <location>
        <begin position="442"/>
        <end position="461"/>
    </location>
</feature>
<evidence type="ECO:0000313" key="3">
    <source>
        <dbReference type="EMBL" id="OGZ56168.1"/>
    </source>
</evidence>
<gene>
    <name evidence="3" type="ORF">A3H64_00380</name>
</gene>